<dbReference type="AlphaFoldDB" id="A0A4Z0A8K5"/>
<keyword evidence="3" id="KW-1185">Reference proteome</keyword>
<proteinExistence type="predicted"/>
<organism evidence="2 3">
    <name type="scientific">Hericium alpestre</name>
    <dbReference type="NCBI Taxonomy" id="135208"/>
    <lineage>
        <taxon>Eukaryota</taxon>
        <taxon>Fungi</taxon>
        <taxon>Dikarya</taxon>
        <taxon>Basidiomycota</taxon>
        <taxon>Agaricomycotina</taxon>
        <taxon>Agaricomycetes</taxon>
        <taxon>Russulales</taxon>
        <taxon>Hericiaceae</taxon>
        <taxon>Hericium</taxon>
    </lineage>
</organism>
<dbReference type="Pfam" id="PF24626">
    <property type="entry name" value="SH3_Tf2-1"/>
    <property type="match status" value="1"/>
</dbReference>
<dbReference type="InterPro" id="IPR056924">
    <property type="entry name" value="SH3_Tf2-1"/>
</dbReference>
<protein>
    <recommendedName>
        <fullName evidence="1">Tf2-1-like SH3-like domain-containing protein</fullName>
    </recommendedName>
</protein>
<dbReference type="OrthoDB" id="2630497at2759"/>
<reference evidence="2 3" key="1">
    <citation type="submission" date="2019-02" db="EMBL/GenBank/DDBJ databases">
        <title>Genome sequencing of the rare red list fungi Hericium alpestre (H. flagellum).</title>
        <authorList>
            <person name="Buettner E."/>
            <person name="Kellner H."/>
        </authorList>
    </citation>
    <scope>NUCLEOTIDE SEQUENCE [LARGE SCALE GENOMIC DNA]</scope>
    <source>
        <strain evidence="2 3">DSM 108284</strain>
    </source>
</reference>
<accession>A0A4Z0A8K5</accession>
<evidence type="ECO:0000259" key="1">
    <source>
        <dbReference type="Pfam" id="PF24626"/>
    </source>
</evidence>
<dbReference type="Proteomes" id="UP000298061">
    <property type="component" value="Unassembled WGS sequence"/>
</dbReference>
<comment type="caution">
    <text evidence="2">The sequence shown here is derived from an EMBL/GenBank/DDBJ whole genome shotgun (WGS) entry which is preliminary data.</text>
</comment>
<feature type="domain" description="Tf2-1-like SH3-like" evidence="1">
    <location>
        <begin position="15"/>
        <end position="76"/>
    </location>
</feature>
<sequence>MASQIDKAPPIYQVGNKVWLDATNLKTSHLATKLAPKHYGPFSITKVLGPVTFALALLPTWKIHSVFHASYLSPFHTTVTNGPIRVPPLSDLINNEEQWEVDSIIDSHRFHNQVQ</sequence>
<evidence type="ECO:0000313" key="2">
    <source>
        <dbReference type="EMBL" id="TFY83392.1"/>
    </source>
</evidence>
<dbReference type="EMBL" id="SFCI01000032">
    <property type="protein sequence ID" value="TFY83392.1"/>
    <property type="molecule type" value="Genomic_DNA"/>
</dbReference>
<name>A0A4Z0A8K5_9AGAM</name>
<gene>
    <name evidence="2" type="ORF">EWM64_g622</name>
</gene>
<evidence type="ECO:0000313" key="3">
    <source>
        <dbReference type="Proteomes" id="UP000298061"/>
    </source>
</evidence>